<accession>A0A9X5IRX0</accession>
<proteinExistence type="predicted"/>
<dbReference type="EMBL" id="JAAXOW010000002">
    <property type="protein sequence ID" value="NKX93363.1"/>
    <property type="molecule type" value="Genomic_DNA"/>
</dbReference>
<dbReference type="RefSeq" id="WP_168447402.1">
    <property type="nucleotide sequence ID" value="NZ_JAAXOW010000002.1"/>
</dbReference>
<gene>
    <name evidence="2" type="ORF">HF995_08795</name>
</gene>
<evidence type="ECO:0008006" key="4">
    <source>
        <dbReference type="Google" id="ProtNLM"/>
    </source>
</evidence>
<evidence type="ECO:0000313" key="3">
    <source>
        <dbReference type="Proteomes" id="UP000774283"/>
    </source>
</evidence>
<evidence type="ECO:0000256" key="1">
    <source>
        <dbReference type="SAM" id="Phobius"/>
    </source>
</evidence>
<protein>
    <recommendedName>
        <fullName evidence="4">Ricin-type beta-trefoil lectin domain protein</fullName>
    </recommendedName>
</protein>
<keyword evidence="3" id="KW-1185">Reference proteome</keyword>
<dbReference type="PROSITE" id="PS50231">
    <property type="entry name" value="RICIN_B_LECTIN"/>
    <property type="match status" value="2"/>
</dbReference>
<reference evidence="2 3" key="1">
    <citation type="submission" date="2020-04" db="EMBL/GenBank/DDBJ databases">
        <title>MicrobeNet Type strains.</title>
        <authorList>
            <person name="Nicholson A.C."/>
        </authorList>
    </citation>
    <scope>NUCLEOTIDE SEQUENCE [LARGE SCALE GENOMIC DNA]</scope>
    <source>
        <strain evidence="2 3">ATCC BAA-789</strain>
    </source>
</reference>
<comment type="caution">
    <text evidence="2">The sequence shown here is derived from an EMBL/GenBank/DDBJ whole genome shotgun (WGS) entry which is preliminary data.</text>
</comment>
<dbReference type="InterPro" id="IPR035992">
    <property type="entry name" value="Ricin_B-like_lectins"/>
</dbReference>
<keyword evidence="1" id="KW-0472">Membrane</keyword>
<dbReference type="CDD" id="cd00161">
    <property type="entry name" value="beta-trefoil_Ricin-like"/>
    <property type="match status" value="1"/>
</dbReference>
<name>A0A9X5IRX0_9MICO</name>
<sequence>MDALRFRRERRDEGYAMPTAILLIMVCTALSVLMLGVITAQLKPTLFAAKNSRTIAAAEAGVDASLTVIRNARSIDPISTTELGDPRKLPCTVTGRLDGSSNYSYRATVRYYDLDPSGKTEDWRSANAKTCTPGNGLSASPMFALISSEGLGDGVPGLASQAGDRTLETIYTFQLTNDNVEGGAIYSFGVGFCLEASGTTSGSTVKYVAADVCRTDDPLRMWSWRKDYSIHLSITDTPGYTKMCIQGRPSSASSPVDATLRPCDGSTSQLFSWEGGAVWNVQNASKTGNSGYCLGTGSSSTAVASGVKLRVGACGSDAAWSSFDPDSRVGAGAASKDTNQIVNYLEFGRCADVTGEVITSSHMIVYPCKQDPSGTGNLLKWNHEWFYNEPADKKGSTGAQQVRVYYNKSRTSSNTYCLKTPSASANPAYVTFVLCTSGGADLNWSRTADAGAWKDSWTFKDRYGRCLGLGDKYNYAWSKMIVAPCNGESEQKWNAPPLQQSATLGDYREIHG</sequence>
<keyword evidence="1" id="KW-1133">Transmembrane helix</keyword>
<dbReference type="SUPFAM" id="SSF50370">
    <property type="entry name" value="Ricin B-like lectins"/>
    <property type="match status" value="2"/>
</dbReference>
<organism evidence="2 3">
    <name type="scientific">Sanguibacter hominis ATCC BAA-789</name>
    <dbReference type="NCBI Taxonomy" id="1312740"/>
    <lineage>
        <taxon>Bacteria</taxon>
        <taxon>Bacillati</taxon>
        <taxon>Actinomycetota</taxon>
        <taxon>Actinomycetes</taxon>
        <taxon>Micrococcales</taxon>
        <taxon>Sanguibacteraceae</taxon>
        <taxon>Sanguibacter</taxon>
    </lineage>
</organism>
<keyword evidence="1" id="KW-0812">Transmembrane</keyword>
<evidence type="ECO:0000313" key="2">
    <source>
        <dbReference type="EMBL" id="NKX93363.1"/>
    </source>
</evidence>
<dbReference type="Proteomes" id="UP000774283">
    <property type="component" value="Unassembled WGS sequence"/>
</dbReference>
<dbReference type="Gene3D" id="2.80.10.50">
    <property type="match status" value="2"/>
</dbReference>
<dbReference type="AlphaFoldDB" id="A0A9X5IRX0"/>
<feature type="transmembrane region" description="Helical" evidence="1">
    <location>
        <begin position="20"/>
        <end position="42"/>
    </location>
</feature>